<dbReference type="AlphaFoldDB" id="A0A0V1KIQ7"/>
<dbReference type="Proteomes" id="UP000054721">
    <property type="component" value="Unassembled WGS sequence"/>
</dbReference>
<protein>
    <submittedName>
        <fullName evidence="1">Uncharacterized protein</fullName>
    </submittedName>
</protein>
<dbReference type="EMBL" id="JYDW01001289">
    <property type="protein sequence ID" value="KRZ47146.1"/>
    <property type="molecule type" value="Genomic_DNA"/>
</dbReference>
<accession>A0A0V1KIQ7</accession>
<name>A0A0V1KIQ7_9BILA</name>
<sequence>MIGFQGLPESPVSGGVKTAAWTVLSDRRCVQVSPVTSRALSSL</sequence>
<gene>
    <name evidence="1" type="ORF">T02_11735</name>
</gene>
<keyword evidence="2" id="KW-1185">Reference proteome</keyword>
<evidence type="ECO:0000313" key="2">
    <source>
        <dbReference type="Proteomes" id="UP000054721"/>
    </source>
</evidence>
<comment type="caution">
    <text evidence="1">The sequence shown here is derived from an EMBL/GenBank/DDBJ whole genome shotgun (WGS) entry which is preliminary data.</text>
</comment>
<proteinExistence type="predicted"/>
<reference evidence="1 2" key="1">
    <citation type="submission" date="2015-05" db="EMBL/GenBank/DDBJ databases">
        <title>Evolution of Trichinella species and genotypes.</title>
        <authorList>
            <person name="Korhonen P.K."/>
            <person name="Edoardo P."/>
            <person name="Giuseppe L.R."/>
            <person name="Gasser R.B."/>
        </authorList>
    </citation>
    <scope>NUCLEOTIDE SEQUENCE [LARGE SCALE GENOMIC DNA]</scope>
    <source>
        <strain evidence="1">ISS10</strain>
    </source>
</reference>
<organism evidence="1 2">
    <name type="scientific">Trichinella nativa</name>
    <dbReference type="NCBI Taxonomy" id="6335"/>
    <lineage>
        <taxon>Eukaryota</taxon>
        <taxon>Metazoa</taxon>
        <taxon>Ecdysozoa</taxon>
        <taxon>Nematoda</taxon>
        <taxon>Enoplea</taxon>
        <taxon>Dorylaimia</taxon>
        <taxon>Trichinellida</taxon>
        <taxon>Trichinellidae</taxon>
        <taxon>Trichinella</taxon>
    </lineage>
</organism>
<evidence type="ECO:0000313" key="1">
    <source>
        <dbReference type="EMBL" id="KRZ47146.1"/>
    </source>
</evidence>